<feature type="domain" description="Tyr recombinase" evidence="2">
    <location>
        <begin position="1"/>
        <end position="98"/>
    </location>
</feature>
<dbReference type="InterPro" id="IPR011010">
    <property type="entry name" value="DNA_brk_join_enz"/>
</dbReference>
<evidence type="ECO:0000256" key="1">
    <source>
        <dbReference type="ARBA" id="ARBA00023172"/>
    </source>
</evidence>
<dbReference type="Gene3D" id="1.10.443.10">
    <property type="entry name" value="Intergrase catalytic core"/>
    <property type="match status" value="1"/>
</dbReference>
<dbReference type="Pfam" id="PF00589">
    <property type="entry name" value="Phage_integrase"/>
    <property type="match status" value="1"/>
</dbReference>
<sequence>METVRPLLAVEGNSALWPSERGPRIGLARIDRRFATYRDALGLDPGLDFHSLRRSYATYLIEDGYDPLFVQFQLGHEHASTTSLYTCVSSDFRVRTMRRALGQAVNAALNVKGSI</sequence>
<evidence type="ECO:0000259" key="2">
    <source>
        <dbReference type="PROSITE" id="PS51898"/>
    </source>
</evidence>
<reference evidence="3 4" key="1">
    <citation type="journal article" date="2019" name="Int. J. Syst. Evol. Microbiol.">
        <title>The Global Catalogue of Microorganisms (GCM) 10K type strain sequencing project: providing services to taxonomists for standard genome sequencing and annotation.</title>
        <authorList>
            <consortium name="The Broad Institute Genomics Platform"/>
            <consortium name="The Broad Institute Genome Sequencing Center for Infectious Disease"/>
            <person name="Wu L."/>
            <person name="Ma J."/>
        </authorList>
    </citation>
    <scope>NUCLEOTIDE SEQUENCE [LARGE SCALE GENOMIC DNA]</scope>
    <source>
        <strain evidence="3 4">JCM 10303</strain>
    </source>
</reference>
<comment type="caution">
    <text evidence="3">The sequence shown here is derived from an EMBL/GenBank/DDBJ whole genome shotgun (WGS) entry which is preliminary data.</text>
</comment>
<evidence type="ECO:0000313" key="3">
    <source>
        <dbReference type="EMBL" id="GAA0564224.1"/>
    </source>
</evidence>
<dbReference type="SUPFAM" id="SSF56349">
    <property type="entry name" value="DNA breaking-rejoining enzymes"/>
    <property type="match status" value="1"/>
</dbReference>
<name>A0ABN1EDC4_SACER</name>
<dbReference type="Proteomes" id="UP001500729">
    <property type="component" value="Unassembled WGS sequence"/>
</dbReference>
<accession>A0ABN1EDC4</accession>
<dbReference type="InterPro" id="IPR013762">
    <property type="entry name" value="Integrase-like_cat_sf"/>
</dbReference>
<keyword evidence="1" id="KW-0233">DNA recombination</keyword>
<organism evidence="3 4">
    <name type="scientific">Saccharopolyspora erythraea</name>
    <name type="common">Streptomyces erythraeus</name>
    <dbReference type="NCBI Taxonomy" id="1836"/>
    <lineage>
        <taxon>Bacteria</taxon>
        <taxon>Bacillati</taxon>
        <taxon>Actinomycetota</taxon>
        <taxon>Actinomycetes</taxon>
        <taxon>Pseudonocardiales</taxon>
        <taxon>Pseudonocardiaceae</taxon>
        <taxon>Saccharopolyspora</taxon>
    </lineage>
</organism>
<keyword evidence="4" id="KW-1185">Reference proteome</keyword>
<dbReference type="InterPro" id="IPR002104">
    <property type="entry name" value="Integrase_catalytic"/>
</dbReference>
<dbReference type="PROSITE" id="PS51898">
    <property type="entry name" value="TYR_RECOMBINASE"/>
    <property type="match status" value="1"/>
</dbReference>
<dbReference type="EMBL" id="BAAAGS010000109">
    <property type="protein sequence ID" value="GAA0564224.1"/>
    <property type="molecule type" value="Genomic_DNA"/>
</dbReference>
<gene>
    <name evidence="3" type="ORF">GCM10009533_70390</name>
</gene>
<proteinExistence type="predicted"/>
<protein>
    <recommendedName>
        <fullName evidence="2">Tyr recombinase domain-containing protein</fullName>
    </recommendedName>
</protein>
<evidence type="ECO:0000313" key="4">
    <source>
        <dbReference type="Proteomes" id="UP001500729"/>
    </source>
</evidence>